<reference evidence="2 3" key="1">
    <citation type="submission" date="2017-09" db="EMBL/GenBank/DDBJ databases">
        <title>Depth-based differentiation of microbial function through sediment-hosted aquifers and enrichment of novel symbionts in the deep terrestrial subsurface.</title>
        <authorList>
            <person name="Probst A.J."/>
            <person name="Ladd B."/>
            <person name="Jarett J.K."/>
            <person name="Geller-Mcgrath D.E."/>
            <person name="Sieber C.M."/>
            <person name="Emerson J.B."/>
            <person name="Anantharaman K."/>
            <person name="Thomas B.C."/>
            <person name="Malmstrom R."/>
            <person name="Stieglmeier M."/>
            <person name="Klingl A."/>
            <person name="Woyke T."/>
            <person name="Ryan C.M."/>
            <person name="Banfield J.F."/>
        </authorList>
    </citation>
    <scope>NUCLEOTIDE SEQUENCE [LARGE SCALE GENOMIC DNA]</scope>
    <source>
        <strain evidence="2">CG_4_10_14_0_8_um_filter_42_10</strain>
    </source>
</reference>
<evidence type="ECO:0000259" key="1">
    <source>
        <dbReference type="SMART" id="SM01321"/>
    </source>
</evidence>
<dbReference type="NCBIfam" id="NF047646">
    <property type="entry name" value="REP_Tyr_transpos"/>
    <property type="match status" value="1"/>
</dbReference>
<name>A0A2M7RIH2_9BACT</name>
<dbReference type="AlphaFoldDB" id="A0A2M7RIH2"/>
<feature type="domain" description="Transposase IS200-like" evidence="1">
    <location>
        <begin position="14"/>
        <end position="174"/>
    </location>
</feature>
<proteinExistence type="predicted"/>
<dbReference type="PANTHER" id="PTHR36966:SF1">
    <property type="entry name" value="REP-ASSOCIATED TYROSINE TRANSPOSASE"/>
    <property type="match status" value="1"/>
</dbReference>
<accession>A0A2M7RIH2</accession>
<dbReference type="SMART" id="SM01321">
    <property type="entry name" value="Y1_Tnp"/>
    <property type="match status" value="1"/>
</dbReference>
<dbReference type="InterPro" id="IPR052715">
    <property type="entry name" value="RAYT_transposase"/>
</dbReference>
<dbReference type="SUPFAM" id="SSF143422">
    <property type="entry name" value="Transposase IS200-like"/>
    <property type="match status" value="1"/>
</dbReference>
<dbReference type="Gene3D" id="3.30.70.1290">
    <property type="entry name" value="Transposase IS200-like"/>
    <property type="match status" value="1"/>
</dbReference>
<evidence type="ECO:0000313" key="2">
    <source>
        <dbReference type="EMBL" id="PIY96563.1"/>
    </source>
</evidence>
<comment type="caution">
    <text evidence="2">The sequence shown here is derived from an EMBL/GenBank/DDBJ whole genome shotgun (WGS) entry which is preliminary data.</text>
</comment>
<dbReference type="Pfam" id="PF01797">
    <property type="entry name" value="Y1_Tnp"/>
    <property type="match status" value="1"/>
</dbReference>
<dbReference type="Proteomes" id="UP000230779">
    <property type="component" value="Unassembled WGS sequence"/>
</dbReference>
<dbReference type="EMBL" id="PFMD01000043">
    <property type="protein sequence ID" value="PIY96563.1"/>
    <property type="molecule type" value="Genomic_DNA"/>
</dbReference>
<dbReference type="GO" id="GO:0006313">
    <property type="term" value="P:DNA transposition"/>
    <property type="evidence" value="ECO:0007669"/>
    <property type="project" value="InterPro"/>
</dbReference>
<evidence type="ECO:0000313" key="3">
    <source>
        <dbReference type="Proteomes" id="UP000230779"/>
    </source>
</evidence>
<organism evidence="2 3">
    <name type="scientific">Candidatus Kerfeldbacteria bacterium CG_4_10_14_0_8_um_filter_42_10</name>
    <dbReference type="NCBI Taxonomy" id="2014248"/>
    <lineage>
        <taxon>Bacteria</taxon>
        <taxon>Candidatus Kerfeldiibacteriota</taxon>
    </lineage>
</organism>
<dbReference type="InterPro" id="IPR036515">
    <property type="entry name" value="Transposase_17_sf"/>
</dbReference>
<sequence>MNMFYRNSQKRIYLENVVYFVTFKTYDNFPYFQEEIFCDLFVEELLLCQKMKQFELHAFNVLYEHVHLLFQPMGKYNYSKIIQFLKRHSTRDINFVLNEGAIRESRLRGGGYEKYEQFVKKHDEKLVGLRNKFIEKYGLRQTEFPLFRWHKSFHDHIIRGERDFENHLLYTAYNHLKHGLPENWKYTSIS</sequence>
<dbReference type="GO" id="GO:0043565">
    <property type="term" value="F:sequence-specific DNA binding"/>
    <property type="evidence" value="ECO:0007669"/>
    <property type="project" value="TreeGrafter"/>
</dbReference>
<dbReference type="GO" id="GO:0004803">
    <property type="term" value="F:transposase activity"/>
    <property type="evidence" value="ECO:0007669"/>
    <property type="project" value="InterPro"/>
</dbReference>
<dbReference type="InterPro" id="IPR002686">
    <property type="entry name" value="Transposase_17"/>
</dbReference>
<dbReference type="PANTHER" id="PTHR36966">
    <property type="entry name" value="REP-ASSOCIATED TYROSINE TRANSPOSASE"/>
    <property type="match status" value="1"/>
</dbReference>
<gene>
    <name evidence="2" type="ORF">COY66_03885</name>
</gene>
<protein>
    <recommendedName>
        <fullName evidence="1">Transposase IS200-like domain-containing protein</fullName>
    </recommendedName>
</protein>